<sequence length="78" mass="8664">MLALPTFLLVGNFGFALLRNVDGLNIYREARETYEPNFVGFLLICAAIYISVSLLGRFEIVRIAASSDMEEKEAESSS</sequence>
<comment type="caution">
    <text evidence="2">The sequence shown here is derived from an EMBL/GenBank/DDBJ whole genome shotgun (WGS) entry which is preliminary data.</text>
</comment>
<name>A0ABT0Q0Z5_9RHOB</name>
<dbReference type="Proteomes" id="UP001203880">
    <property type="component" value="Unassembled WGS sequence"/>
</dbReference>
<feature type="transmembrane region" description="Helical" evidence="1">
    <location>
        <begin position="38"/>
        <end position="56"/>
    </location>
</feature>
<accession>A0ABT0Q0Z5</accession>
<keyword evidence="1" id="KW-0812">Transmembrane</keyword>
<gene>
    <name evidence="2" type="ORF">M3P21_08425</name>
</gene>
<evidence type="ECO:0000313" key="3">
    <source>
        <dbReference type="Proteomes" id="UP001203880"/>
    </source>
</evidence>
<evidence type="ECO:0000313" key="2">
    <source>
        <dbReference type="EMBL" id="MCL6283561.1"/>
    </source>
</evidence>
<keyword evidence="1" id="KW-0472">Membrane</keyword>
<organism evidence="2 3">
    <name type="scientific">Ruegeria spongiae</name>
    <dbReference type="NCBI Taxonomy" id="2942209"/>
    <lineage>
        <taxon>Bacteria</taxon>
        <taxon>Pseudomonadati</taxon>
        <taxon>Pseudomonadota</taxon>
        <taxon>Alphaproteobacteria</taxon>
        <taxon>Rhodobacterales</taxon>
        <taxon>Roseobacteraceae</taxon>
        <taxon>Ruegeria</taxon>
    </lineage>
</organism>
<evidence type="ECO:0000256" key="1">
    <source>
        <dbReference type="SAM" id="Phobius"/>
    </source>
</evidence>
<keyword evidence="3" id="KW-1185">Reference proteome</keyword>
<reference evidence="2" key="1">
    <citation type="submission" date="2022-05" db="EMBL/GenBank/DDBJ databases">
        <authorList>
            <person name="Park J.-S."/>
        </authorList>
    </citation>
    <scope>NUCLEOTIDE SEQUENCE</scope>
    <source>
        <strain evidence="2">2012CJ41-6</strain>
    </source>
</reference>
<keyword evidence="1" id="KW-1133">Transmembrane helix</keyword>
<dbReference type="EMBL" id="JAMFMB010000008">
    <property type="protein sequence ID" value="MCL6283561.1"/>
    <property type="molecule type" value="Genomic_DNA"/>
</dbReference>
<proteinExistence type="predicted"/>
<protein>
    <submittedName>
        <fullName evidence="2">Uncharacterized protein</fullName>
    </submittedName>
</protein>
<dbReference type="RefSeq" id="WP_249708940.1">
    <property type="nucleotide sequence ID" value="NZ_JAMFMB010000008.1"/>
</dbReference>